<dbReference type="SUPFAM" id="SSF50956">
    <property type="entry name" value="Thermostable phytase (3-phytase)"/>
    <property type="match status" value="1"/>
</dbReference>
<sequence>MSTDAAAEGTGAERALGIAPARSACVLIGVDRYSALEPLRSVGHNLTELAAALADEAILGIPADRITVVRNPESAAALVGPIREAARAATDTLIVYYAGHGLLDRAEEDLYLSLPDSVEDQPETAVSDSYIRRAMRDHGSAERRVLLLDCCYSGRVLKGGMSVADRGVRASGKILKGVRGTYVMTSTTADRKSHAPDPRRCTAFTDAFVGVLREGVPDGPEMLGLHAIFEAVRERMAERRLPQPQEPQDRDEGGVGLLPFVRNLAVVPPPAVTDQPSAPRVRVPRRALAAGALVLGLLAGLAAPPVWRWVQELHPRPPGGACSPRATLLSYSDALDKQQPAGETLGGLSALALTGPGQALALTDNQTSRVYPLRLGSPEQLHPEALTARTLRTTSGTKPSEWFDGEGLVVERGGKTILVASESGPAIRRFTLATGTQVGPDLPIPPDFRTSPQGQGQAGRTIESLTVSPDGRYLYAAMEGALAKDGDSRGRNMLRIQRYVGTPGGAYRLDRQYAYQAKEGMYLAELVAAADDRLLALERQYVEGVGNAIRVYDVPLKGAQPVDTHKVLYDQPADVFVEHSLLFDLGKCPAGDPGVVPTHPGRIVNPLLENVEGMALGAPWTSGPHKGRRPLYLVSDDNTNSEQTTRLYALSVRLP</sequence>
<dbReference type="InterPro" id="IPR027372">
    <property type="entry name" value="Phytase-like_dom"/>
</dbReference>
<dbReference type="PANTHER" id="PTHR37957">
    <property type="entry name" value="BLR7070 PROTEIN"/>
    <property type="match status" value="1"/>
</dbReference>
<dbReference type="Gene3D" id="2.130.10.10">
    <property type="entry name" value="YVTN repeat-like/Quinoprotein amine dehydrogenase"/>
    <property type="match status" value="1"/>
</dbReference>
<gene>
    <name evidence="3" type="ORF">ACFP3M_30475</name>
</gene>
<dbReference type="InterPro" id="IPR015943">
    <property type="entry name" value="WD40/YVTN_repeat-like_dom_sf"/>
</dbReference>
<protein>
    <submittedName>
        <fullName evidence="3">Esterase-like activity of phytase family protein</fullName>
    </submittedName>
</protein>
<name>A0ABW1FRS9_9ACTN</name>
<feature type="domain" description="Phytase-like" evidence="2">
    <location>
        <begin position="344"/>
        <end position="638"/>
    </location>
</feature>
<keyword evidence="4" id="KW-1185">Reference proteome</keyword>
<dbReference type="SUPFAM" id="SSF52129">
    <property type="entry name" value="Caspase-like"/>
    <property type="match status" value="1"/>
</dbReference>
<evidence type="ECO:0000313" key="4">
    <source>
        <dbReference type="Proteomes" id="UP001596241"/>
    </source>
</evidence>
<feature type="domain" description="Peptidase C14 caspase" evidence="1">
    <location>
        <begin position="23"/>
        <end position="245"/>
    </location>
</feature>
<dbReference type="InterPro" id="IPR011600">
    <property type="entry name" value="Pept_C14_caspase"/>
</dbReference>
<dbReference type="Proteomes" id="UP001596241">
    <property type="component" value="Unassembled WGS sequence"/>
</dbReference>
<accession>A0ABW1FRS9</accession>
<comment type="caution">
    <text evidence="3">The sequence shown here is derived from an EMBL/GenBank/DDBJ whole genome shotgun (WGS) entry which is preliminary data.</text>
</comment>
<evidence type="ECO:0000259" key="1">
    <source>
        <dbReference type="Pfam" id="PF00656"/>
    </source>
</evidence>
<evidence type="ECO:0000259" key="2">
    <source>
        <dbReference type="Pfam" id="PF13449"/>
    </source>
</evidence>
<dbReference type="RefSeq" id="WP_345076939.1">
    <property type="nucleotide sequence ID" value="NZ_BAAAWG010000001.1"/>
</dbReference>
<dbReference type="PANTHER" id="PTHR37957:SF1">
    <property type="entry name" value="PHYTASE-LIKE DOMAIN-CONTAINING PROTEIN"/>
    <property type="match status" value="1"/>
</dbReference>
<dbReference type="Pfam" id="PF13449">
    <property type="entry name" value="Phytase-like"/>
    <property type="match status" value="1"/>
</dbReference>
<dbReference type="NCBIfam" id="NF047832">
    <property type="entry name" value="caspase_w_EACC1"/>
    <property type="match status" value="1"/>
</dbReference>
<dbReference type="EMBL" id="JBHSPW010000019">
    <property type="protein sequence ID" value="MFC5897137.1"/>
    <property type="molecule type" value="Genomic_DNA"/>
</dbReference>
<dbReference type="SUPFAM" id="SSF82171">
    <property type="entry name" value="DPP6 N-terminal domain-like"/>
    <property type="match status" value="1"/>
</dbReference>
<reference evidence="4" key="1">
    <citation type="journal article" date="2019" name="Int. J. Syst. Evol. Microbiol.">
        <title>The Global Catalogue of Microorganisms (GCM) 10K type strain sequencing project: providing services to taxonomists for standard genome sequencing and annotation.</title>
        <authorList>
            <consortium name="The Broad Institute Genomics Platform"/>
            <consortium name="The Broad Institute Genome Sequencing Center for Infectious Disease"/>
            <person name="Wu L."/>
            <person name="Ma J."/>
        </authorList>
    </citation>
    <scope>NUCLEOTIDE SEQUENCE [LARGE SCALE GENOMIC DNA]</scope>
    <source>
        <strain evidence="4">CGMCC 1.15809</strain>
    </source>
</reference>
<proteinExistence type="predicted"/>
<evidence type="ECO:0000313" key="3">
    <source>
        <dbReference type="EMBL" id="MFC5897137.1"/>
    </source>
</evidence>
<dbReference type="Gene3D" id="3.40.50.1460">
    <property type="match status" value="1"/>
</dbReference>
<organism evidence="3 4">
    <name type="scientific">Streptomyces ramulosus</name>
    <dbReference type="NCBI Taxonomy" id="47762"/>
    <lineage>
        <taxon>Bacteria</taxon>
        <taxon>Bacillati</taxon>
        <taxon>Actinomycetota</taxon>
        <taxon>Actinomycetes</taxon>
        <taxon>Kitasatosporales</taxon>
        <taxon>Streptomycetaceae</taxon>
        <taxon>Streptomyces</taxon>
    </lineage>
</organism>
<dbReference type="Pfam" id="PF00656">
    <property type="entry name" value="Peptidase_C14"/>
    <property type="match status" value="1"/>
</dbReference>
<dbReference type="InterPro" id="IPR029030">
    <property type="entry name" value="Caspase-like_dom_sf"/>
</dbReference>